<dbReference type="Gene3D" id="3.30.559.30">
    <property type="entry name" value="Nonribosomal peptide synthetase, condensation domain"/>
    <property type="match status" value="2"/>
</dbReference>
<dbReference type="SUPFAM" id="SSF47336">
    <property type="entry name" value="ACP-like"/>
    <property type="match status" value="3"/>
</dbReference>
<dbReference type="InterPro" id="IPR020845">
    <property type="entry name" value="AMP-binding_CS"/>
</dbReference>
<feature type="transmembrane region" description="Helical" evidence="8">
    <location>
        <begin position="83"/>
        <end position="107"/>
    </location>
</feature>
<dbReference type="InterPro" id="IPR001242">
    <property type="entry name" value="Condensation_dom"/>
</dbReference>
<dbReference type="GO" id="GO:0006631">
    <property type="term" value="P:fatty acid metabolic process"/>
    <property type="evidence" value="ECO:0007669"/>
    <property type="project" value="UniProtKB-KW"/>
</dbReference>
<dbReference type="CDD" id="cd19531">
    <property type="entry name" value="LCL_NRPS-like"/>
    <property type="match status" value="2"/>
</dbReference>
<dbReference type="FunFam" id="1.10.1200.10:FF:000005">
    <property type="entry name" value="Nonribosomal peptide synthetase 1"/>
    <property type="match status" value="1"/>
</dbReference>
<dbReference type="FunFam" id="1.10.1200.10:FF:000016">
    <property type="entry name" value="Non-ribosomal peptide synthase"/>
    <property type="match status" value="1"/>
</dbReference>
<evidence type="ECO:0000256" key="3">
    <source>
        <dbReference type="ARBA" id="ARBA00022450"/>
    </source>
</evidence>
<dbReference type="FunFam" id="3.40.50.12780:FF:000013">
    <property type="entry name" value="Long-chain-fatty-acid--AMP ligase FadD32"/>
    <property type="match status" value="1"/>
</dbReference>
<dbReference type="NCBIfam" id="TIGR01733">
    <property type="entry name" value="AA-adenyl-dom"/>
    <property type="match status" value="2"/>
</dbReference>
<dbReference type="InterPro" id="IPR010071">
    <property type="entry name" value="AA_adenyl_dom"/>
</dbReference>
<feature type="domain" description="Carrier" evidence="9">
    <location>
        <begin position="2729"/>
        <end position="2804"/>
    </location>
</feature>
<keyword evidence="6" id="KW-0443">Lipid metabolism</keyword>
<dbReference type="Gene3D" id="3.40.50.1820">
    <property type="entry name" value="alpha/beta hydrolase"/>
    <property type="match status" value="1"/>
</dbReference>
<dbReference type="SUPFAM" id="SSF56801">
    <property type="entry name" value="Acetyl-CoA synthetase-like"/>
    <property type="match status" value="3"/>
</dbReference>
<evidence type="ECO:0000313" key="11">
    <source>
        <dbReference type="Proteomes" id="UP000069205"/>
    </source>
</evidence>
<dbReference type="CDD" id="cd05931">
    <property type="entry name" value="FAAL"/>
    <property type="match status" value="1"/>
</dbReference>
<dbReference type="PANTHER" id="PTHR45527">
    <property type="entry name" value="NONRIBOSOMAL PEPTIDE SYNTHETASE"/>
    <property type="match status" value="1"/>
</dbReference>
<dbReference type="SUPFAM" id="SSF52777">
    <property type="entry name" value="CoA-dependent acyltransferases"/>
    <property type="match status" value="4"/>
</dbReference>
<dbReference type="PROSITE" id="PS50075">
    <property type="entry name" value="CARRIER"/>
    <property type="match status" value="3"/>
</dbReference>
<dbReference type="InterPro" id="IPR023213">
    <property type="entry name" value="CAT-like_dom_sf"/>
</dbReference>
<accession>A0A0K2GD42</accession>
<dbReference type="CDD" id="cd12116">
    <property type="entry name" value="A_NRPS_Ta1_like"/>
    <property type="match status" value="1"/>
</dbReference>
<dbReference type="Pfam" id="PF00975">
    <property type="entry name" value="Thioesterase"/>
    <property type="match status" value="1"/>
</dbReference>
<dbReference type="InterPro" id="IPR009081">
    <property type="entry name" value="PP-bd_ACP"/>
</dbReference>
<feature type="region of interest" description="Disordered" evidence="7">
    <location>
        <begin position="1657"/>
        <end position="1679"/>
    </location>
</feature>
<evidence type="ECO:0000256" key="1">
    <source>
        <dbReference type="ARBA" id="ARBA00001957"/>
    </source>
</evidence>
<dbReference type="OrthoDB" id="428071at2"/>
<dbReference type="CDD" id="cd05930">
    <property type="entry name" value="A_NRPS"/>
    <property type="match status" value="1"/>
</dbReference>
<dbReference type="Gene3D" id="3.30.300.30">
    <property type="match status" value="3"/>
</dbReference>
<dbReference type="FunFam" id="2.30.38.10:FF:000001">
    <property type="entry name" value="Non-ribosomal peptide synthetase PvdI"/>
    <property type="match status" value="2"/>
</dbReference>
<dbReference type="Gene3D" id="2.30.38.10">
    <property type="entry name" value="Luciferase, Domain 3"/>
    <property type="match status" value="2"/>
</dbReference>
<keyword evidence="4" id="KW-0597">Phosphoprotein</keyword>
<dbReference type="Gene3D" id="3.30.559.10">
    <property type="entry name" value="Chloramphenicol acetyltransferase-like domain"/>
    <property type="match status" value="2"/>
</dbReference>
<organism evidence="10 11">
    <name type="scientific">Nitrospira moscoviensis</name>
    <dbReference type="NCBI Taxonomy" id="42253"/>
    <lineage>
        <taxon>Bacteria</taxon>
        <taxon>Pseudomonadati</taxon>
        <taxon>Nitrospirota</taxon>
        <taxon>Nitrospiria</taxon>
        <taxon>Nitrospirales</taxon>
        <taxon>Nitrospiraceae</taxon>
        <taxon>Nitrospira</taxon>
    </lineage>
</organism>
<dbReference type="InterPro" id="IPR029058">
    <property type="entry name" value="AB_hydrolase_fold"/>
</dbReference>
<dbReference type="Pfam" id="PF13193">
    <property type="entry name" value="AMP-binding_C"/>
    <property type="match status" value="2"/>
</dbReference>
<dbReference type="FunFam" id="3.40.50.12780:FF:000012">
    <property type="entry name" value="Non-ribosomal peptide synthetase"/>
    <property type="match status" value="2"/>
</dbReference>
<dbReference type="KEGG" id="nmv:NITMOv2_2463"/>
<dbReference type="InterPro" id="IPR042099">
    <property type="entry name" value="ANL_N_sf"/>
</dbReference>
<dbReference type="InterPro" id="IPR006162">
    <property type="entry name" value="Ppantetheine_attach_site"/>
</dbReference>
<dbReference type="Proteomes" id="UP000069205">
    <property type="component" value="Chromosome"/>
</dbReference>
<evidence type="ECO:0000256" key="8">
    <source>
        <dbReference type="SAM" id="Phobius"/>
    </source>
</evidence>
<reference evidence="10 11" key="1">
    <citation type="journal article" date="2015" name="Proc. Natl. Acad. Sci. U.S.A.">
        <title>Expanded metabolic versatility of ubiquitous nitrite-oxidizing bacteria from the genus Nitrospira.</title>
        <authorList>
            <person name="Koch H."/>
            <person name="Lucker S."/>
            <person name="Albertsen M."/>
            <person name="Kitzinger K."/>
            <person name="Herbold C."/>
            <person name="Spieck E."/>
            <person name="Nielsen P.H."/>
            <person name="Wagner M."/>
            <person name="Daims H."/>
        </authorList>
    </citation>
    <scope>NUCLEOTIDE SEQUENCE [LARGE SCALE GENOMIC DNA]</scope>
    <source>
        <strain evidence="10 11">NSP M-1</strain>
    </source>
</reference>
<dbReference type="Gene3D" id="3.40.50.12780">
    <property type="entry name" value="N-terminal domain of ligase-like"/>
    <property type="match status" value="1"/>
</dbReference>
<keyword evidence="8" id="KW-0812">Transmembrane</keyword>
<comment type="similarity">
    <text evidence="2">Belongs to the ATP-dependent AMP-binding enzyme family.</text>
</comment>
<dbReference type="EMBL" id="CP011801">
    <property type="protein sequence ID" value="ALA58876.1"/>
    <property type="molecule type" value="Genomic_DNA"/>
</dbReference>
<proteinExistence type="inferred from homology"/>
<dbReference type="FunFam" id="3.30.300.30:FF:000010">
    <property type="entry name" value="Enterobactin synthetase component F"/>
    <property type="match status" value="1"/>
</dbReference>
<feature type="compositionally biased region" description="Basic and acidic residues" evidence="7">
    <location>
        <begin position="1657"/>
        <end position="1669"/>
    </location>
</feature>
<dbReference type="InterPro" id="IPR000873">
    <property type="entry name" value="AMP-dep_synth/lig_dom"/>
</dbReference>
<dbReference type="NCBIfam" id="NF003417">
    <property type="entry name" value="PRK04813.1"/>
    <property type="match status" value="4"/>
</dbReference>
<dbReference type="GO" id="GO:0005829">
    <property type="term" value="C:cytosol"/>
    <property type="evidence" value="ECO:0007669"/>
    <property type="project" value="TreeGrafter"/>
</dbReference>
<dbReference type="PATRIC" id="fig|42253.5.peg.2429"/>
<name>A0A0K2GD42_NITMO</name>
<protein>
    <submittedName>
        <fullName evidence="10">Putative Multi-domain non-ribosomal peptide synthetase</fullName>
    </submittedName>
</protein>
<dbReference type="Pfam" id="PF23024">
    <property type="entry name" value="AMP-dom_DIP2-like"/>
    <property type="match status" value="1"/>
</dbReference>
<dbReference type="PROSITE" id="PS00455">
    <property type="entry name" value="AMP_BINDING"/>
    <property type="match status" value="2"/>
</dbReference>
<evidence type="ECO:0000256" key="6">
    <source>
        <dbReference type="ARBA" id="ARBA00023098"/>
    </source>
</evidence>
<dbReference type="Gene3D" id="3.40.50.980">
    <property type="match status" value="4"/>
</dbReference>
<dbReference type="InterPro" id="IPR020806">
    <property type="entry name" value="PKS_PP-bd"/>
</dbReference>
<keyword evidence="3" id="KW-0596">Phosphopantetheine</keyword>
<dbReference type="PANTHER" id="PTHR45527:SF1">
    <property type="entry name" value="FATTY ACID SYNTHASE"/>
    <property type="match status" value="1"/>
</dbReference>
<feature type="region of interest" description="Disordered" evidence="7">
    <location>
        <begin position="1"/>
        <end position="22"/>
    </location>
</feature>
<comment type="cofactor">
    <cofactor evidence="1">
        <name>pantetheine 4'-phosphate</name>
        <dbReference type="ChEBI" id="CHEBI:47942"/>
    </cofactor>
</comment>
<dbReference type="GO" id="GO:0043041">
    <property type="term" value="P:amino acid activation for nonribosomal peptide biosynthetic process"/>
    <property type="evidence" value="ECO:0007669"/>
    <property type="project" value="TreeGrafter"/>
</dbReference>
<dbReference type="GO" id="GO:0071766">
    <property type="term" value="P:Actinobacterium-type cell wall biogenesis"/>
    <property type="evidence" value="ECO:0007669"/>
    <property type="project" value="UniProtKB-ARBA"/>
</dbReference>
<dbReference type="GO" id="GO:0003824">
    <property type="term" value="F:catalytic activity"/>
    <property type="evidence" value="ECO:0007669"/>
    <property type="project" value="InterPro"/>
</dbReference>
<evidence type="ECO:0000256" key="7">
    <source>
        <dbReference type="SAM" id="MobiDB-lite"/>
    </source>
</evidence>
<keyword evidence="8" id="KW-0472">Membrane</keyword>
<dbReference type="SMART" id="SM00823">
    <property type="entry name" value="PKS_PP"/>
    <property type="match status" value="3"/>
</dbReference>
<evidence type="ECO:0000256" key="5">
    <source>
        <dbReference type="ARBA" id="ARBA00022832"/>
    </source>
</evidence>
<dbReference type="InterPro" id="IPR045851">
    <property type="entry name" value="AMP-bd_C_sf"/>
</dbReference>
<dbReference type="Gene3D" id="1.10.1200.10">
    <property type="entry name" value="ACP-like"/>
    <property type="match status" value="3"/>
</dbReference>
<dbReference type="GO" id="GO:0044550">
    <property type="term" value="P:secondary metabolite biosynthetic process"/>
    <property type="evidence" value="ECO:0007669"/>
    <property type="project" value="UniProtKB-ARBA"/>
</dbReference>
<dbReference type="InterPro" id="IPR040097">
    <property type="entry name" value="FAAL/FAAC"/>
</dbReference>
<dbReference type="SUPFAM" id="SSF53474">
    <property type="entry name" value="alpha/beta-Hydrolases"/>
    <property type="match status" value="1"/>
</dbReference>
<evidence type="ECO:0000313" key="10">
    <source>
        <dbReference type="EMBL" id="ALA58876.1"/>
    </source>
</evidence>
<evidence type="ECO:0000259" key="9">
    <source>
        <dbReference type="PROSITE" id="PS50075"/>
    </source>
</evidence>
<feature type="region of interest" description="Disordered" evidence="7">
    <location>
        <begin position="596"/>
        <end position="617"/>
    </location>
</feature>
<dbReference type="Pfam" id="PF00668">
    <property type="entry name" value="Condensation"/>
    <property type="match status" value="2"/>
</dbReference>
<dbReference type="GO" id="GO:0072330">
    <property type="term" value="P:monocarboxylic acid biosynthetic process"/>
    <property type="evidence" value="ECO:0007669"/>
    <property type="project" value="UniProtKB-ARBA"/>
</dbReference>
<keyword evidence="5" id="KW-0276">Fatty acid metabolism</keyword>
<dbReference type="GO" id="GO:0008610">
    <property type="term" value="P:lipid biosynthetic process"/>
    <property type="evidence" value="ECO:0007669"/>
    <property type="project" value="InterPro"/>
</dbReference>
<feature type="domain" description="Carrier" evidence="9">
    <location>
        <begin position="620"/>
        <end position="694"/>
    </location>
</feature>
<sequence length="3095" mass="339619">MAISEGAPGSSNQPGRFSGVPPGETLVDVVRWRARHEPERPAYLFIKQGIEVDDRLTYGELHRRAYVLAGWLQRHARREDRALLVYGGGLDVAVAFWACLYAGIIAVPAPPPDPVSLKRRIPRLKRIAEDSDACLVLSSGAALDHVRALSADLGLPPGCRIVDTSAVSPQWAGDMAVHRSAETDLAFVQYTSGSTADPKGVMVAHGNLLVQCRDLHAAAGSTEHSRSLTWMPYFHDYGLIHGLVAPVFAGHPSYLMPALLFLKEPVRWLEAMTAHGITHSGAPNFGYEHCLRGIEPAQRTALNLARWNVASCGAEPIREATMAGFIDAYRPYGFRPEAFSPAYGMAECTLVVSLKAYGVPPTVSRLDTECLQQGRIAKAEGAGSLRAVVGCGMPIGDMQVVIVNPDTRERCAPDVVGEVWLSGGSVARGYWNRPADTDAVFRAFISGTGEGPFLRTGDLGFLQDGQLFITGRLKDLIIVHGRNHYPQDIELTVEFCHPALRPGGGAAFAVEGPLGEQLVVVQEVQRLAKPVDGENICSHIRRHVADEHELHVFEVVLIKAGSLPKTSSGKVQRRACRDAYLGDRLPIVGRSRAPGSVLREQPRAVSEPTSALPPETGEAAAAEASIRDILAEQLKVVPEQIRADAPLAAFGLDSLMVSILRNRLEQRYGVSPSFAQIMSEWTVRDLARHMVIHGRRPPADHGDSETDGLICGALRPLSANQRRIWFLEQIYPGTAMNNISVGIRLRGAIDVAALERCVAALASRHDMLRARFIGNDREVMARIEPDGMIAVERYLVEPEATDVERLFSRLAKEQVARPFDLEKGPLCRVFLATGSPTDHLLVVTAHRLIADGWSLRLFCREFTELYHAGEGIAVPVPPACAQAYAAYVDWQEAWLAGPDREVQEAYWKSRLTDLPPPVEVPADYPRVDRPGPRNSQVRNRLLPPDLASALNRFCQDHAVTKFMVGYAALAAWLWRCTGAEDAVVGSVVANRRRTRFERAFGYFVNTVALRLNAAEAGTGRELLGRVKQVVTEAYDHQDVPFETVLDAVKMRRDARRPLFNVMLVLEDDPVAELLLPGVTATALPVEVPALECDLVVMMLAGPKGTELALAYDADLFTADTATRMLAQLETVLAGMIRQPDARLSSLPLLSEQERRTVLVEWNRTQAPLSGMRCIHLEIAAQAERTPDAAAVICGSDTLTYGELNRQSDRLASVLAGMGIGRGHRAVLICERSAAGIIALLGVLKAGAAYVPLDPTWPDQRIRSMCEDANPSVIVTHRELRERVRDYGRKVLTLDALDVSHAQTVPAIERTSLDDVAYVVYTSGSTGKPKGVQISHRSLRSSLDARVRYYHEPVDRFLLTFPFAFDGSVTGIYWTLLQGGALVIPSEAAHRDPTHLRELIGRHRITHLVAVPSLYEAVLRGVSASKVASLRVVISAGETLSPQLVRRHYEVAPGAALYNEYGPTEATVWCTVYRTTPGESAARVPIGKPIPNVQVYVLDARLQPVPVGMPGELYVAGAGLALGYLNEPALTDAKFVPHPFEPQAKVYRTGDLARFRSDGNLEFLGRADHQVKLRGYRVELEEIDAVLRAYPGVDEAVAVLREDTPGQQRLVAYYTGALEQDAEGPLRTYAASRLPSYMVPALLIHVDTLPRTAAGKVDRRRLPAPHDVDSGPRPADAPSTPTEAALIQIWKEILHLPQVGVDDNFFQLGGHSLLATQVVSRVRETFRVDCPLRTVFELPTIAELADAIDRLRQEAPATAGAAVVPVPRDRPLPLSFSQQRMWFMYQLSPESTAYNMPIATRLLGPLDREAMLAAAHDMVRRHEAFRTTFSLTPDGPTQQIHGAQPVDVHDVDLRGMPMDVRVAEAARLVAEEARRPFDLHRGPLARFSLIRIDEADHILVLNMHHIIGDQWSFGVIGRECARLYNEYRRGRRPVSEHAALQYADVAVWQRRTLTDTALAGQLAYWREKLAGLPVLTLPTDYPRPQRQSFVGSYRSMELPEALLARLRTVCAEQGGTLFMGLLAAFQILLSRYSGQDDIAVGVPIANRTRRFTEDIIGTFVNTLVMRTDLSNRPSFTEAVGRVRDSALGAYAHQDLPFERLVSAVAPGRDLSHSPLVQVLFNVANAPLGRIEFDGLTWAPFEFDGGTVQFDLTMTIDTEVSRKVYLSYRTDLFTGETVERMVREYVALLEAVAADPHRTITEYDCMSPADRRRLLIEWNRTEADYPSNLSLPELITAQAARTPDAVAVAQGAHRLTYGALERRANQLAHYLRRRGARPGACVGICLERTPSLLVGALGILKSGAAYIPLDPEYPLDRLHYMLEESGAGLVVTSQALKSRLPETGREVICLDREQRTVEQESMQAPAAPEPSDLAYVLYTSGSTGKPKGVAICHRSLVNFLWSMKSVPGCSSRDRLLAVTTLSFDIAGLELYLPLIVGGTVELVDRRTATDGHALKALLKNSRSTIMQATPATWRMLIDAGWEATPDLTVLCGGEALSRDLADRILERAGSLWNMYGPTETTIWSTVSPVARGDAEITIGRPIANTQLYVLDAALRPVPIGVPGELYIGGEGLALGYHRRPDLTAERFIASPFNPAARLYKTGDLVRYRSDGHVVHLGRLDHQVKIRGFRIELGEIEAALLRHPVVRQAVVGARPDASGTKQLVAYAVLKQDAGFDVREMHTFLRRSLPDYMVPAHLVVMPQLPLTANGKVDVSALPVPDPPPRSHAGPSGRPMTPVQVQLAALWQQVLGVPDIGIHDNFFDLGGHSLKAVQLFAHLERVFGKQLPLATLFQAPTIAQLSDILTASQWEAPWRSLVAIQPAGAAPPVFAVPGVGGNVLGFAKLAQLLGPDQPFYGLQTRGLDGREAPFTSIVNMAAHYVEEIRTIQRNGPFVIAGTCTGGVVAYEMAQQLSAVHEPVILMILESWHPLSYNGYALRMKRYARPLLYGWSRALRFLGSSRRLSLSERVRLGLSNLIRRVERIGSASAAPILGEEFSNQRVAGATLEAVASYRPQEYRGRLLNVTASKRVVDDPARDTRTLWEFLARGGAESAGIPAGNSGQLFVSPHVEALADLLRDYIRKERSLRAAAHDRTVTNDRA</sequence>
<dbReference type="Pfam" id="PF00550">
    <property type="entry name" value="PP-binding"/>
    <property type="match status" value="3"/>
</dbReference>
<dbReference type="Pfam" id="PF00501">
    <property type="entry name" value="AMP-binding"/>
    <property type="match status" value="3"/>
</dbReference>
<evidence type="ECO:0000256" key="2">
    <source>
        <dbReference type="ARBA" id="ARBA00006432"/>
    </source>
</evidence>
<gene>
    <name evidence="10" type="ORF">NITMOv2_2463</name>
</gene>
<dbReference type="InterPro" id="IPR001031">
    <property type="entry name" value="Thioesterase"/>
</dbReference>
<keyword evidence="11" id="KW-1185">Reference proteome</keyword>
<dbReference type="STRING" id="42253.NITMOv2_2463"/>
<dbReference type="PROSITE" id="PS00012">
    <property type="entry name" value="PHOSPHOPANTETHEINE"/>
    <property type="match status" value="1"/>
</dbReference>
<dbReference type="InterPro" id="IPR036736">
    <property type="entry name" value="ACP-like_sf"/>
</dbReference>
<dbReference type="GO" id="GO:0031177">
    <property type="term" value="F:phosphopantetheine binding"/>
    <property type="evidence" value="ECO:0007669"/>
    <property type="project" value="InterPro"/>
</dbReference>
<dbReference type="InterPro" id="IPR025110">
    <property type="entry name" value="AMP-bd_C"/>
</dbReference>
<feature type="domain" description="Carrier" evidence="9">
    <location>
        <begin position="1676"/>
        <end position="1751"/>
    </location>
</feature>
<keyword evidence="8" id="KW-1133">Transmembrane helix</keyword>
<evidence type="ECO:0000256" key="4">
    <source>
        <dbReference type="ARBA" id="ARBA00022553"/>
    </source>
</evidence>
<dbReference type="FunFam" id="3.40.50.980:FF:000001">
    <property type="entry name" value="Non-ribosomal peptide synthetase"/>
    <property type="match status" value="2"/>
</dbReference>